<evidence type="ECO:0000259" key="2">
    <source>
        <dbReference type="Pfam" id="PF14381"/>
    </source>
</evidence>
<keyword evidence="1" id="KW-0677">Repeat</keyword>
<dbReference type="InterPro" id="IPR055164">
    <property type="entry name" value="EDR1/CTR1/ARMC3-like_pept-like"/>
</dbReference>
<evidence type="ECO:0000313" key="4">
    <source>
        <dbReference type="Proteomes" id="UP001642360"/>
    </source>
</evidence>
<organism evidence="3 4">
    <name type="scientific">Ilex paraguariensis</name>
    <name type="common">yerba mate</name>
    <dbReference type="NCBI Taxonomy" id="185542"/>
    <lineage>
        <taxon>Eukaryota</taxon>
        <taxon>Viridiplantae</taxon>
        <taxon>Streptophyta</taxon>
        <taxon>Embryophyta</taxon>
        <taxon>Tracheophyta</taxon>
        <taxon>Spermatophyta</taxon>
        <taxon>Magnoliopsida</taxon>
        <taxon>eudicotyledons</taxon>
        <taxon>Gunneridae</taxon>
        <taxon>Pentapetalae</taxon>
        <taxon>asterids</taxon>
        <taxon>campanulids</taxon>
        <taxon>Aquifoliales</taxon>
        <taxon>Aquifoliaceae</taxon>
        <taxon>Ilex</taxon>
    </lineage>
</organism>
<evidence type="ECO:0000313" key="3">
    <source>
        <dbReference type="EMBL" id="CAK9154027.1"/>
    </source>
</evidence>
<dbReference type="PANTHER" id="PTHR46618">
    <property type="entry name" value="ARMADILLO REPEAT-CONTAINING PROTEIN 3"/>
    <property type="match status" value="1"/>
</dbReference>
<dbReference type="EMBL" id="CAUOFW020002480">
    <property type="protein sequence ID" value="CAK9154027.1"/>
    <property type="molecule type" value="Genomic_DNA"/>
</dbReference>
<dbReference type="Pfam" id="PF14381">
    <property type="entry name" value="EDR1_CTR1_ARMC3_pept"/>
    <property type="match status" value="1"/>
</dbReference>
<dbReference type="InterPro" id="IPR052441">
    <property type="entry name" value="Armadillo-Ser/Thr_Kinase"/>
</dbReference>
<keyword evidence="4" id="KW-1185">Reference proteome</keyword>
<feature type="domain" description="EDR1/CTR1/ARMC3-like peptidase-like" evidence="2">
    <location>
        <begin position="18"/>
        <end position="200"/>
    </location>
</feature>
<dbReference type="AlphaFoldDB" id="A0ABC8SA35"/>
<sequence length="237" mass="26640">MCAGNIYIAIYFCLQQVTGCLSYYDKVRDGFYLIHGMDPYVWTISTDLHETGRVPSFELLKAVNPCNDFPIEVVLVDKSRDPSLRELLNKVLGLYSSWTTQKEVVDHLAELVCKRLGGIASTGEDCLENRWKERVQVLKDCLGSIVIPIGRLSVGSCVHRALLFKVLADIVNLPCRIAKGCKYCGRECASSCLVRFGLDRSDALCGTVLGYIHKKKLNILEIQAVPWHYRMVSDDTM</sequence>
<reference evidence="3 4" key="1">
    <citation type="submission" date="2024-02" db="EMBL/GenBank/DDBJ databases">
        <authorList>
            <person name="Vignale AGUSTIN F."/>
            <person name="Sosa J E."/>
            <person name="Modenutti C."/>
        </authorList>
    </citation>
    <scope>NUCLEOTIDE SEQUENCE [LARGE SCALE GENOMIC DNA]</scope>
</reference>
<proteinExistence type="predicted"/>
<dbReference type="Proteomes" id="UP001642360">
    <property type="component" value="Unassembled WGS sequence"/>
</dbReference>
<comment type="caution">
    <text evidence="3">The sequence shown here is derived from an EMBL/GenBank/DDBJ whole genome shotgun (WGS) entry which is preliminary data.</text>
</comment>
<name>A0ABC8SA35_9AQUA</name>
<protein>
    <recommendedName>
        <fullName evidence="2">EDR1/CTR1/ARMC3-like peptidase-like domain-containing protein</fullName>
    </recommendedName>
</protein>
<gene>
    <name evidence="3" type="ORF">ILEXP_LOCUS22330</name>
</gene>
<dbReference type="PANTHER" id="PTHR46618:SF1">
    <property type="entry name" value="ARMADILLO REPEAT-CONTAINING PROTEIN 3"/>
    <property type="match status" value="1"/>
</dbReference>
<accession>A0ABC8SA35</accession>
<evidence type="ECO:0000256" key="1">
    <source>
        <dbReference type="ARBA" id="ARBA00022737"/>
    </source>
</evidence>